<comment type="caution">
    <text evidence="1">The sequence shown here is derived from an EMBL/GenBank/DDBJ whole genome shotgun (WGS) entry which is preliminary data.</text>
</comment>
<organism evidence="1 2">
    <name type="scientific">Steinernema carpocapsae</name>
    <name type="common">Entomopathogenic nematode</name>
    <dbReference type="NCBI Taxonomy" id="34508"/>
    <lineage>
        <taxon>Eukaryota</taxon>
        <taxon>Metazoa</taxon>
        <taxon>Ecdysozoa</taxon>
        <taxon>Nematoda</taxon>
        <taxon>Chromadorea</taxon>
        <taxon>Rhabditida</taxon>
        <taxon>Tylenchina</taxon>
        <taxon>Panagrolaimomorpha</taxon>
        <taxon>Strongyloidoidea</taxon>
        <taxon>Steinernematidae</taxon>
        <taxon>Steinernema</taxon>
    </lineage>
</organism>
<reference evidence="1 2" key="1">
    <citation type="journal article" date="2015" name="Genome Biol.">
        <title>Comparative genomics of Steinernema reveals deeply conserved gene regulatory networks.</title>
        <authorList>
            <person name="Dillman A.R."/>
            <person name="Macchietto M."/>
            <person name="Porter C.F."/>
            <person name="Rogers A."/>
            <person name="Williams B."/>
            <person name="Antoshechkin I."/>
            <person name="Lee M.M."/>
            <person name="Goodwin Z."/>
            <person name="Lu X."/>
            <person name="Lewis E.E."/>
            <person name="Goodrich-Blair H."/>
            <person name="Stock S.P."/>
            <person name="Adams B.J."/>
            <person name="Sternberg P.W."/>
            <person name="Mortazavi A."/>
        </authorList>
    </citation>
    <scope>NUCLEOTIDE SEQUENCE [LARGE SCALE GENOMIC DNA]</scope>
    <source>
        <strain evidence="1 2">ALL</strain>
    </source>
</reference>
<sequence>MTALIVSLQQFKASQKLSKCVSIKGQDHAHLPLLTLTMLPAETADTLPRWWMLNLAFGLPGVTWIDFPNFRLESASSADPPQNRLADQRSQGFHVVFGPSLKGSFEQSKSEDSIFPSWLSSAYLTTPSLPFQIFELNLPVSIGIFNFKARFVDIPAATTKPTFPPRKSDLQNCRRRVWNHEPNLGLNLFGPEICVETTSALEAEHADPRRVEKAPRNWSSFGRRGRHVNWMTLEQMASFGYSSH</sequence>
<dbReference type="EMBL" id="AZBU02000001">
    <property type="protein sequence ID" value="TMS33575.1"/>
    <property type="molecule type" value="Genomic_DNA"/>
</dbReference>
<protein>
    <submittedName>
        <fullName evidence="1">Uncharacterized protein</fullName>
    </submittedName>
</protein>
<evidence type="ECO:0000313" key="2">
    <source>
        <dbReference type="Proteomes" id="UP000298663"/>
    </source>
</evidence>
<dbReference type="OrthoDB" id="414418at2759"/>
<dbReference type="AlphaFoldDB" id="A0A4U8UMW7"/>
<proteinExistence type="predicted"/>
<dbReference type="EMBL" id="CM016762">
    <property type="protein sequence ID" value="TMS33575.1"/>
    <property type="molecule type" value="Genomic_DNA"/>
</dbReference>
<accession>A0A4U8UMW7</accession>
<reference evidence="1 2" key="2">
    <citation type="journal article" date="2019" name="G3 (Bethesda)">
        <title>Hybrid Assembly of the Genome of the Entomopathogenic Nematode Steinernema carpocapsae Identifies the X-Chromosome.</title>
        <authorList>
            <person name="Serra L."/>
            <person name="Macchietto M."/>
            <person name="Macias-Munoz A."/>
            <person name="McGill C.J."/>
            <person name="Rodriguez I.M."/>
            <person name="Rodriguez B."/>
            <person name="Murad R."/>
            <person name="Mortazavi A."/>
        </authorList>
    </citation>
    <scope>NUCLEOTIDE SEQUENCE [LARGE SCALE GENOMIC DNA]</scope>
    <source>
        <strain evidence="1 2">ALL</strain>
    </source>
</reference>
<keyword evidence="2" id="KW-1185">Reference proteome</keyword>
<name>A0A4U8UMW7_STECR</name>
<evidence type="ECO:0000313" key="1">
    <source>
        <dbReference type="EMBL" id="TMS33575.1"/>
    </source>
</evidence>
<gene>
    <name evidence="1" type="ORF">L596_001299</name>
</gene>
<dbReference type="Proteomes" id="UP000298663">
    <property type="component" value="Chromosome X"/>
</dbReference>